<evidence type="ECO:0008006" key="4">
    <source>
        <dbReference type="Google" id="ProtNLM"/>
    </source>
</evidence>
<evidence type="ECO:0000256" key="1">
    <source>
        <dbReference type="SAM" id="MobiDB-lite"/>
    </source>
</evidence>
<proteinExistence type="predicted"/>
<organism evidence="2 3">
    <name type="scientific">Prorocentrum cordatum</name>
    <dbReference type="NCBI Taxonomy" id="2364126"/>
    <lineage>
        <taxon>Eukaryota</taxon>
        <taxon>Sar</taxon>
        <taxon>Alveolata</taxon>
        <taxon>Dinophyceae</taxon>
        <taxon>Prorocentrales</taxon>
        <taxon>Prorocentraceae</taxon>
        <taxon>Prorocentrum</taxon>
    </lineage>
</organism>
<comment type="caution">
    <text evidence="2">The sequence shown here is derived from an EMBL/GenBank/DDBJ whole genome shotgun (WGS) entry which is preliminary data.</text>
</comment>
<accession>A0ABN9REW9</accession>
<protein>
    <recommendedName>
        <fullName evidence="4">Ribosome biogenesis regulatory protein</fullName>
    </recommendedName>
</protein>
<feature type="non-terminal residue" evidence="2">
    <location>
        <position position="165"/>
    </location>
</feature>
<sequence>DSAEAQLESALEPSTAQPAPTGAIAATPEQQLEKFWSHQSESRQTSKATGIGGARAIAEGTAKIEMEDLIVTMLGGEDARAALPNERATPRRMANKGGEDSGAAILGRCPLFARTGARASQGAANAKQGQESTWTDAAAGPKDPKAKTAAKKGREKLELDKQAKR</sequence>
<dbReference type="Proteomes" id="UP001189429">
    <property type="component" value="Unassembled WGS sequence"/>
</dbReference>
<feature type="non-terminal residue" evidence="2">
    <location>
        <position position="1"/>
    </location>
</feature>
<keyword evidence="3" id="KW-1185">Reference proteome</keyword>
<dbReference type="EMBL" id="CAUYUJ010006367">
    <property type="protein sequence ID" value="CAK0817131.1"/>
    <property type="molecule type" value="Genomic_DNA"/>
</dbReference>
<feature type="region of interest" description="Disordered" evidence="1">
    <location>
        <begin position="1"/>
        <end position="24"/>
    </location>
</feature>
<reference evidence="2" key="1">
    <citation type="submission" date="2023-10" db="EMBL/GenBank/DDBJ databases">
        <authorList>
            <person name="Chen Y."/>
            <person name="Shah S."/>
            <person name="Dougan E. K."/>
            <person name="Thang M."/>
            <person name="Chan C."/>
        </authorList>
    </citation>
    <scope>NUCLEOTIDE SEQUENCE [LARGE SCALE GENOMIC DNA]</scope>
</reference>
<evidence type="ECO:0000313" key="2">
    <source>
        <dbReference type="EMBL" id="CAK0817131.1"/>
    </source>
</evidence>
<gene>
    <name evidence="2" type="ORF">PCOR1329_LOCUS19822</name>
</gene>
<feature type="region of interest" description="Disordered" evidence="1">
    <location>
        <begin position="117"/>
        <end position="165"/>
    </location>
</feature>
<name>A0ABN9REW9_9DINO</name>
<evidence type="ECO:0000313" key="3">
    <source>
        <dbReference type="Proteomes" id="UP001189429"/>
    </source>
</evidence>
<feature type="compositionally biased region" description="Basic and acidic residues" evidence="1">
    <location>
        <begin position="155"/>
        <end position="165"/>
    </location>
</feature>